<dbReference type="InterPro" id="IPR021747">
    <property type="entry name" value="DUF3313"/>
</dbReference>
<sequence length="278" mass="28962">MLRHALLFAATTLLLTACATAPQTRSGYLSTYDGLKPRTDVVRAKVSEKREDAAVQAVRRVALEPSVIAPGADLGWMTAEERDLLLNQMDARMCFALSRRFEVAAEPSSADAKVRAAVTLVRPTGRAGSALSAAAGFFIPGPIGVRTPVGLGALGAEAEMVDAASGRQLAAVTWSRQANPVGTDTPSLSRIGDALQYTGAFAGAAARAFAPPGAPRRKIEANADPCARFGPRFRPEGFAAKFATGLYMPELSGARDEDEEGLEPEAAPPAASSAPAPN</sequence>
<dbReference type="AlphaFoldDB" id="A0A328ANC5"/>
<dbReference type="PROSITE" id="PS51257">
    <property type="entry name" value="PROKAR_LIPOPROTEIN"/>
    <property type="match status" value="1"/>
</dbReference>
<dbReference type="RefSeq" id="WP_111512854.1">
    <property type="nucleotide sequence ID" value="NZ_QFYR01000001.1"/>
</dbReference>
<evidence type="ECO:0000256" key="2">
    <source>
        <dbReference type="SAM" id="SignalP"/>
    </source>
</evidence>
<organism evidence="3 4">
    <name type="scientific">Phenylobacterium deserti</name>
    <dbReference type="NCBI Taxonomy" id="1914756"/>
    <lineage>
        <taxon>Bacteria</taxon>
        <taxon>Pseudomonadati</taxon>
        <taxon>Pseudomonadota</taxon>
        <taxon>Alphaproteobacteria</taxon>
        <taxon>Caulobacterales</taxon>
        <taxon>Caulobacteraceae</taxon>
        <taxon>Phenylobacterium</taxon>
    </lineage>
</organism>
<proteinExistence type="predicted"/>
<feature type="signal peptide" evidence="2">
    <location>
        <begin position="1"/>
        <end position="21"/>
    </location>
</feature>
<dbReference type="EMBL" id="QFYR01000001">
    <property type="protein sequence ID" value="RAK56503.1"/>
    <property type="molecule type" value="Genomic_DNA"/>
</dbReference>
<evidence type="ECO:0000313" key="3">
    <source>
        <dbReference type="EMBL" id="RAK56503.1"/>
    </source>
</evidence>
<evidence type="ECO:0000313" key="4">
    <source>
        <dbReference type="Proteomes" id="UP000249725"/>
    </source>
</evidence>
<feature type="chain" id="PRO_5016311880" evidence="2">
    <location>
        <begin position="22"/>
        <end position="278"/>
    </location>
</feature>
<name>A0A328ANC5_9CAUL</name>
<comment type="caution">
    <text evidence="3">The sequence shown here is derived from an EMBL/GenBank/DDBJ whole genome shotgun (WGS) entry which is preliminary data.</text>
</comment>
<gene>
    <name evidence="3" type="ORF">DJ018_00520</name>
</gene>
<evidence type="ECO:0000256" key="1">
    <source>
        <dbReference type="SAM" id="MobiDB-lite"/>
    </source>
</evidence>
<reference evidence="4" key="1">
    <citation type="submission" date="2018-05" db="EMBL/GenBank/DDBJ databases">
        <authorList>
            <person name="Li X."/>
        </authorList>
    </citation>
    <scope>NUCLEOTIDE SEQUENCE [LARGE SCALE GENOMIC DNA]</scope>
    <source>
        <strain evidence="4">YIM 73061</strain>
    </source>
</reference>
<keyword evidence="4" id="KW-1185">Reference proteome</keyword>
<protein>
    <submittedName>
        <fullName evidence="3">DUF3313 domain-containing protein</fullName>
    </submittedName>
</protein>
<feature type="compositionally biased region" description="Low complexity" evidence="1">
    <location>
        <begin position="264"/>
        <end position="278"/>
    </location>
</feature>
<dbReference type="Pfam" id="PF11769">
    <property type="entry name" value="DUF3313"/>
    <property type="match status" value="1"/>
</dbReference>
<dbReference type="OrthoDB" id="7592977at2"/>
<accession>A0A328ANC5</accession>
<feature type="region of interest" description="Disordered" evidence="1">
    <location>
        <begin position="250"/>
        <end position="278"/>
    </location>
</feature>
<keyword evidence="2" id="KW-0732">Signal</keyword>
<dbReference type="Proteomes" id="UP000249725">
    <property type="component" value="Unassembled WGS sequence"/>
</dbReference>